<dbReference type="OrthoDB" id="2082701at2"/>
<evidence type="ECO:0000313" key="3">
    <source>
        <dbReference type="Proteomes" id="UP000468766"/>
    </source>
</evidence>
<keyword evidence="3" id="KW-1185">Reference proteome</keyword>
<feature type="transmembrane region" description="Helical" evidence="1">
    <location>
        <begin position="67"/>
        <end position="93"/>
    </location>
</feature>
<evidence type="ECO:0000313" key="2">
    <source>
        <dbReference type="EMBL" id="KAB2952636.1"/>
    </source>
</evidence>
<dbReference type="Proteomes" id="UP000468766">
    <property type="component" value="Unassembled WGS sequence"/>
</dbReference>
<protein>
    <submittedName>
        <fullName evidence="2">DUF3784 domain-containing protein</fullName>
    </submittedName>
</protein>
<reference evidence="2 3" key="1">
    <citation type="submission" date="2019-10" db="EMBL/GenBank/DDBJ databases">
        <title>Whole-genome sequence of the extremophile Heliorestis acidaminivorans DSM 24790.</title>
        <authorList>
            <person name="Kyndt J.A."/>
            <person name="Meyer T.E."/>
        </authorList>
    </citation>
    <scope>NUCLEOTIDE SEQUENCE [LARGE SCALE GENOMIC DNA]</scope>
    <source>
        <strain evidence="2 3">DSM 24790</strain>
    </source>
</reference>
<feature type="transmembrane region" description="Helical" evidence="1">
    <location>
        <begin position="20"/>
        <end position="39"/>
    </location>
</feature>
<comment type="caution">
    <text evidence="2">The sequence shown here is derived from an EMBL/GenBank/DDBJ whole genome shotgun (WGS) entry which is preliminary data.</text>
</comment>
<keyword evidence="1" id="KW-0472">Membrane</keyword>
<dbReference type="AlphaFoldDB" id="A0A6I0EQY0"/>
<keyword evidence="1" id="KW-1133">Transmembrane helix</keyword>
<dbReference type="EMBL" id="WBXO01000005">
    <property type="protein sequence ID" value="KAB2952636.1"/>
    <property type="molecule type" value="Genomic_DNA"/>
</dbReference>
<accession>A0A6I0EQY0</accession>
<evidence type="ECO:0000256" key="1">
    <source>
        <dbReference type="SAM" id="Phobius"/>
    </source>
</evidence>
<dbReference type="Pfam" id="PF12650">
    <property type="entry name" value="DUF3784"/>
    <property type="match status" value="1"/>
</dbReference>
<gene>
    <name evidence="2" type="ORF">F9B85_08225</name>
</gene>
<feature type="transmembrane region" description="Helical" evidence="1">
    <location>
        <begin position="99"/>
        <end position="118"/>
    </location>
</feature>
<feature type="transmembrane region" description="Helical" evidence="1">
    <location>
        <begin position="130"/>
        <end position="149"/>
    </location>
</feature>
<organism evidence="2 3">
    <name type="scientific">Heliorestis acidaminivorans</name>
    <dbReference type="NCBI Taxonomy" id="553427"/>
    <lineage>
        <taxon>Bacteria</taxon>
        <taxon>Bacillati</taxon>
        <taxon>Bacillota</taxon>
        <taxon>Clostridia</taxon>
        <taxon>Eubacteriales</taxon>
        <taxon>Heliobacteriaceae</taxon>
        <taxon>Heliorestis</taxon>
    </lineage>
</organism>
<sequence>MTIYTINLVSKTYNTKGVELLLIANWIVIVIFALIGIAFRAGRFHDLMAGYNTASEEDKKYMQESGLFPFVGNGLIFLALLLAIGTLLGHMGYPFFADLVWAIFVIGILIILIGAQKFTPKTEKNKSKGAILFTIVIMLFFVGLVWGSIQESKVTIEAEGILVSGFYSENIAFAEIEEVRLQDNIPKIVIRTNGLSIGPIQKGNYRLEEWGSSRLHLHSREGPYLVIYTKEKPIVLNFRDEDKSRQIYEEINRKILEQ</sequence>
<keyword evidence="1" id="KW-0812">Transmembrane</keyword>
<name>A0A6I0EQY0_9FIRM</name>
<dbReference type="InterPro" id="IPR017259">
    <property type="entry name" value="UCP037672"/>
</dbReference>
<proteinExistence type="predicted"/>